<dbReference type="eggNOG" id="COG2194">
    <property type="taxonomic scope" value="Bacteria"/>
</dbReference>
<dbReference type="Pfam" id="PF00884">
    <property type="entry name" value="Sulfatase"/>
    <property type="match status" value="1"/>
</dbReference>
<keyword evidence="4" id="KW-0808">Transferase</keyword>
<protein>
    <submittedName>
        <fullName evidence="11">Sulfatase</fullName>
    </submittedName>
</protein>
<evidence type="ECO:0000256" key="8">
    <source>
        <dbReference type="SAM" id="Phobius"/>
    </source>
</evidence>
<keyword evidence="12" id="KW-1185">Reference proteome</keyword>
<feature type="transmembrane region" description="Helical" evidence="8">
    <location>
        <begin position="165"/>
        <end position="188"/>
    </location>
</feature>
<dbReference type="EMBL" id="CP003093">
    <property type="protein sequence ID" value="AER54786.1"/>
    <property type="molecule type" value="Genomic_DNA"/>
</dbReference>
<keyword evidence="7 8" id="KW-0472">Membrane</keyword>
<evidence type="ECO:0000256" key="7">
    <source>
        <dbReference type="ARBA" id="ARBA00023136"/>
    </source>
</evidence>
<evidence type="ECO:0000313" key="12">
    <source>
        <dbReference type="Proteomes" id="UP000005870"/>
    </source>
</evidence>
<dbReference type="Proteomes" id="UP000005870">
    <property type="component" value="Chromosome"/>
</dbReference>
<dbReference type="OrthoDB" id="9786870at2"/>
<reference evidence="11 12" key="1">
    <citation type="journal article" date="2012" name="J. Bacteriol.">
        <title>Complete Genome Sequence of the BTEX-Degrading Bacterium Pseudoxanthomonas spadix BD-a59.</title>
        <authorList>
            <person name="Lee S.H."/>
            <person name="Jin H.M."/>
            <person name="Lee H.J."/>
            <person name="Kim J.M."/>
            <person name="Jeon C.O."/>
        </authorList>
    </citation>
    <scope>NUCLEOTIDE SEQUENCE [LARGE SCALE GENOMIC DNA]</scope>
    <source>
        <strain evidence="11 12">BD-a59</strain>
    </source>
</reference>
<feature type="transmembrane region" description="Helical" evidence="8">
    <location>
        <begin position="33"/>
        <end position="52"/>
    </location>
</feature>
<feature type="domain" description="Sulfatase N-terminal" evidence="9">
    <location>
        <begin position="250"/>
        <end position="541"/>
    </location>
</feature>
<accession>G7USB7</accession>
<dbReference type="InterPro" id="IPR040423">
    <property type="entry name" value="PEA_transferase"/>
</dbReference>
<dbReference type="RefSeq" id="WP_014162107.1">
    <property type="nucleotide sequence ID" value="NC_016147.2"/>
</dbReference>
<evidence type="ECO:0000259" key="9">
    <source>
        <dbReference type="Pfam" id="PF00884"/>
    </source>
</evidence>
<dbReference type="Pfam" id="PF08019">
    <property type="entry name" value="EptA_B_N"/>
    <property type="match status" value="1"/>
</dbReference>
<dbReference type="KEGG" id="psd:DSC_00665"/>
<dbReference type="GO" id="GO:0005886">
    <property type="term" value="C:plasma membrane"/>
    <property type="evidence" value="ECO:0007669"/>
    <property type="project" value="UniProtKB-SubCell"/>
</dbReference>
<evidence type="ECO:0000256" key="5">
    <source>
        <dbReference type="ARBA" id="ARBA00022692"/>
    </source>
</evidence>
<dbReference type="InterPro" id="IPR017850">
    <property type="entry name" value="Alkaline_phosphatase_core_sf"/>
</dbReference>
<sequence length="564" mass="61304">MSADLPMPRKRPGADVPHLAARLRQPPRLSSEMLVLLASLYFAVFSNVRFWSAAITAPAQQWPMAISLLVLLVGLHALLLGLLVNRWTAKPLLSVIVLVTAAASHFMQAFGLYLDADMVRNVLATDPRESSELMTWSLLAPLLLAAIPVALLWRVELVGRPLKKALGARVLLLGGALAASTVAAVAGYQPLAALMRNQHDLRYLATPGNWMLSLGKVAFASPPGPKKPKLPIGTDAVQVAARPAGARPRLLVIVVGETARAQNWGLGGYARDTTPELRQAGVINFTDTSACGTATEVSLPCMFSPWGRHDYDEKKIRAHQSLLHVLDHAGIGVVWRDNQAGCKGVCEGLPMQSVTDAKDPQLCNDQRCWDQILLKDLDGALAMAKTTGGDKVLVLHMLGNHGPSYYDRYPPQFARFTPACQVPDLGRCSRQEIVNAYDNALRYTDHVLASAIGALARRTEVDSALVYLSDHGESLGEKGLFLHGVPYAIAPREQTHVPMVMWFGDRFARDEGLDLQCLRQRATRPTSHDNLFPSVLGLLDVKTSLYDASRDLFAPCRAAAATHA</sequence>
<dbReference type="InterPro" id="IPR012549">
    <property type="entry name" value="EptA-like_N"/>
</dbReference>
<dbReference type="PANTHER" id="PTHR30443:SF0">
    <property type="entry name" value="PHOSPHOETHANOLAMINE TRANSFERASE EPTA"/>
    <property type="match status" value="1"/>
</dbReference>
<feature type="transmembrane region" description="Helical" evidence="8">
    <location>
        <begin position="92"/>
        <end position="113"/>
    </location>
</feature>
<keyword evidence="3" id="KW-0997">Cell inner membrane</keyword>
<gene>
    <name evidence="11" type="ordered locus">DSC_00665</name>
</gene>
<feature type="transmembrane region" description="Helical" evidence="8">
    <location>
        <begin position="64"/>
        <end position="85"/>
    </location>
</feature>
<dbReference type="Gene3D" id="3.40.720.10">
    <property type="entry name" value="Alkaline Phosphatase, subunit A"/>
    <property type="match status" value="1"/>
</dbReference>
<dbReference type="GO" id="GO:0009244">
    <property type="term" value="P:lipopolysaccharide core region biosynthetic process"/>
    <property type="evidence" value="ECO:0007669"/>
    <property type="project" value="TreeGrafter"/>
</dbReference>
<evidence type="ECO:0000256" key="1">
    <source>
        <dbReference type="ARBA" id="ARBA00004429"/>
    </source>
</evidence>
<dbReference type="NCBIfam" id="NF028537">
    <property type="entry name" value="P_eth_NH2_trans"/>
    <property type="match status" value="1"/>
</dbReference>
<keyword evidence="2" id="KW-1003">Cell membrane</keyword>
<dbReference type="HOGENOM" id="CLU_018534_1_0_6"/>
<dbReference type="CDD" id="cd16017">
    <property type="entry name" value="LptA"/>
    <property type="match status" value="1"/>
</dbReference>
<organism evidence="11 12">
    <name type="scientific">Pseudoxanthomonas spadix (strain BD-a59)</name>
    <dbReference type="NCBI Taxonomy" id="1045855"/>
    <lineage>
        <taxon>Bacteria</taxon>
        <taxon>Pseudomonadati</taxon>
        <taxon>Pseudomonadota</taxon>
        <taxon>Gammaproteobacteria</taxon>
        <taxon>Lysobacterales</taxon>
        <taxon>Lysobacteraceae</taxon>
        <taxon>Pseudoxanthomonas</taxon>
    </lineage>
</organism>
<evidence type="ECO:0000256" key="3">
    <source>
        <dbReference type="ARBA" id="ARBA00022519"/>
    </source>
</evidence>
<evidence type="ECO:0000256" key="2">
    <source>
        <dbReference type="ARBA" id="ARBA00022475"/>
    </source>
</evidence>
<feature type="transmembrane region" description="Helical" evidence="8">
    <location>
        <begin position="133"/>
        <end position="153"/>
    </location>
</feature>
<evidence type="ECO:0000259" key="10">
    <source>
        <dbReference type="Pfam" id="PF08019"/>
    </source>
</evidence>
<name>G7USB7_PSEUP</name>
<evidence type="ECO:0000256" key="6">
    <source>
        <dbReference type="ARBA" id="ARBA00022989"/>
    </source>
</evidence>
<proteinExistence type="predicted"/>
<comment type="subcellular location">
    <subcellularLocation>
        <location evidence="1">Cell inner membrane</location>
        <topology evidence="1">Multi-pass membrane protein</topology>
    </subcellularLocation>
</comment>
<dbReference type="SUPFAM" id="SSF53649">
    <property type="entry name" value="Alkaline phosphatase-like"/>
    <property type="match status" value="1"/>
</dbReference>
<evidence type="ECO:0000256" key="4">
    <source>
        <dbReference type="ARBA" id="ARBA00022679"/>
    </source>
</evidence>
<dbReference type="GO" id="GO:0016776">
    <property type="term" value="F:phosphotransferase activity, phosphate group as acceptor"/>
    <property type="evidence" value="ECO:0007669"/>
    <property type="project" value="TreeGrafter"/>
</dbReference>
<dbReference type="PANTHER" id="PTHR30443">
    <property type="entry name" value="INNER MEMBRANE PROTEIN"/>
    <property type="match status" value="1"/>
</dbReference>
<evidence type="ECO:0000313" key="11">
    <source>
        <dbReference type="EMBL" id="AER54786.1"/>
    </source>
</evidence>
<dbReference type="InterPro" id="IPR058130">
    <property type="entry name" value="PEA_transf_C"/>
</dbReference>
<dbReference type="InterPro" id="IPR000917">
    <property type="entry name" value="Sulfatase_N"/>
</dbReference>
<keyword evidence="6 8" id="KW-1133">Transmembrane helix</keyword>
<dbReference type="AlphaFoldDB" id="G7USB7"/>
<feature type="domain" description="Phosphoethanolamine transferase N-terminal" evidence="10">
    <location>
        <begin position="73"/>
        <end position="218"/>
    </location>
</feature>
<keyword evidence="5 8" id="KW-0812">Transmembrane</keyword>
<dbReference type="STRING" id="1045855.DSC_00665"/>